<evidence type="ECO:0000313" key="2">
    <source>
        <dbReference type="Proteomes" id="UP000232638"/>
    </source>
</evidence>
<dbReference type="OrthoDB" id="5770817at2"/>
<evidence type="ECO:0000313" key="1">
    <source>
        <dbReference type="EMBL" id="AUB82512.1"/>
    </source>
</evidence>
<dbReference type="EMBL" id="CP020370">
    <property type="protein sequence ID" value="AUB82512.1"/>
    <property type="molecule type" value="Genomic_DNA"/>
</dbReference>
<gene>
    <name evidence="1" type="ORF">THSYN_17215</name>
</gene>
<keyword evidence="2" id="KW-1185">Reference proteome</keyword>
<name>A0A2K8UAB0_9GAMM</name>
<dbReference type="Proteomes" id="UP000232638">
    <property type="component" value="Chromosome"/>
</dbReference>
<dbReference type="AlphaFoldDB" id="A0A2K8UAB0"/>
<dbReference type="KEGG" id="tsy:THSYN_17215"/>
<dbReference type="RefSeq" id="WP_100920238.1">
    <property type="nucleotide sequence ID" value="NZ_CP020370.1"/>
</dbReference>
<protein>
    <submittedName>
        <fullName evidence="1">Uncharacterized protein</fullName>
    </submittedName>
</protein>
<proteinExistence type="predicted"/>
<accession>A0A2K8UAB0</accession>
<reference evidence="1 2" key="1">
    <citation type="submission" date="2017-03" db="EMBL/GenBank/DDBJ databases">
        <title>Complete genome sequence of Candidatus 'Thiodictyon syntrophicum' sp. nov. strain Cad16T, a photolithoautotroph purple sulfur bacterium isolated from an alpine meromictic lake.</title>
        <authorList>
            <person name="Luedin S.M."/>
            <person name="Pothier J.F."/>
            <person name="Danza F."/>
            <person name="Storelli N."/>
            <person name="Wittwer M."/>
            <person name="Tonolla M."/>
        </authorList>
    </citation>
    <scope>NUCLEOTIDE SEQUENCE [LARGE SCALE GENOMIC DNA]</scope>
    <source>
        <strain evidence="1 2">Cad16T</strain>
    </source>
</reference>
<organism evidence="1 2">
    <name type="scientific">Candidatus Thiodictyon syntrophicum</name>
    <dbReference type="NCBI Taxonomy" id="1166950"/>
    <lineage>
        <taxon>Bacteria</taxon>
        <taxon>Pseudomonadati</taxon>
        <taxon>Pseudomonadota</taxon>
        <taxon>Gammaproteobacteria</taxon>
        <taxon>Chromatiales</taxon>
        <taxon>Chromatiaceae</taxon>
        <taxon>Thiodictyon</taxon>
    </lineage>
</organism>
<sequence>MQWQEIRAHYPQQWLLLEAVKAHSENDQRILDQLAVLDAFPDSATALSAYARIHREVPHRELYVFHTSRDTLDIRERQWLGIRSA</sequence>